<dbReference type="Pfam" id="PF02472">
    <property type="entry name" value="ExbD"/>
    <property type="match status" value="1"/>
</dbReference>
<evidence type="ECO:0000256" key="2">
    <source>
        <dbReference type="ARBA" id="ARBA00005811"/>
    </source>
</evidence>
<dbReference type="PANTHER" id="PTHR30558:SF3">
    <property type="entry name" value="BIOPOLYMER TRANSPORT PROTEIN EXBD-RELATED"/>
    <property type="match status" value="1"/>
</dbReference>
<dbReference type="PANTHER" id="PTHR30558">
    <property type="entry name" value="EXBD MEMBRANE COMPONENT OF PMF-DRIVEN MACROMOLECULE IMPORT SYSTEM"/>
    <property type="match status" value="1"/>
</dbReference>
<evidence type="ECO:0000256" key="4">
    <source>
        <dbReference type="ARBA" id="ARBA00022692"/>
    </source>
</evidence>
<dbReference type="GO" id="GO:0005886">
    <property type="term" value="C:plasma membrane"/>
    <property type="evidence" value="ECO:0007669"/>
    <property type="project" value="UniProtKB-SubCell"/>
</dbReference>
<keyword evidence="7" id="KW-0653">Protein transport</keyword>
<dbReference type="STRING" id="980251.GCA_001642875_00929"/>
<evidence type="ECO:0000256" key="7">
    <source>
        <dbReference type="RuleBase" id="RU003879"/>
    </source>
</evidence>
<dbReference type="GO" id="GO:0015031">
    <property type="term" value="P:protein transport"/>
    <property type="evidence" value="ECO:0007669"/>
    <property type="project" value="UniProtKB-KW"/>
</dbReference>
<keyword evidence="5" id="KW-1133">Transmembrane helix</keyword>
<dbReference type="RefSeq" id="WP_075083722.1">
    <property type="nucleotide sequence ID" value="NZ_CP042912.1"/>
</dbReference>
<evidence type="ECO:0000256" key="6">
    <source>
        <dbReference type="ARBA" id="ARBA00023136"/>
    </source>
</evidence>
<organism evidence="8 9">
    <name type="scientific">Mariniblastus fucicola</name>
    <dbReference type="NCBI Taxonomy" id="980251"/>
    <lineage>
        <taxon>Bacteria</taxon>
        <taxon>Pseudomonadati</taxon>
        <taxon>Planctomycetota</taxon>
        <taxon>Planctomycetia</taxon>
        <taxon>Pirellulales</taxon>
        <taxon>Pirellulaceae</taxon>
        <taxon>Mariniblastus</taxon>
    </lineage>
</organism>
<keyword evidence="6" id="KW-0472">Membrane</keyword>
<accession>A0A5B9PE80</accession>
<dbReference type="Proteomes" id="UP000322214">
    <property type="component" value="Chromosome"/>
</dbReference>
<sequence length="149" mass="16946">MKFKNKKDTEILEGDLTPMIDMTFQLIAFFMLLINFSEVDRAEEITLPKSVLATPPVERPKYQVILNLDPDGEVVFAGNGYDISTLSPVLNQEINNAGRSRDRVPAKDIAVIIRAHEDTPTGTVQRLIAKCQEEEMENFKFRVKDEAYK</sequence>
<evidence type="ECO:0000313" key="8">
    <source>
        <dbReference type="EMBL" id="QEG24718.1"/>
    </source>
</evidence>
<gene>
    <name evidence="8" type="ORF">MFFC18_46400</name>
</gene>
<keyword evidence="7" id="KW-0813">Transport</keyword>
<evidence type="ECO:0000256" key="3">
    <source>
        <dbReference type="ARBA" id="ARBA00022475"/>
    </source>
</evidence>
<dbReference type="EMBL" id="CP042912">
    <property type="protein sequence ID" value="QEG24718.1"/>
    <property type="molecule type" value="Genomic_DNA"/>
</dbReference>
<keyword evidence="3" id="KW-1003">Cell membrane</keyword>
<evidence type="ECO:0000256" key="5">
    <source>
        <dbReference type="ARBA" id="ARBA00022989"/>
    </source>
</evidence>
<comment type="similarity">
    <text evidence="2 7">Belongs to the ExbD/TolR family.</text>
</comment>
<dbReference type="OrthoDB" id="284492at2"/>
<evidence type="ECO:0000313" key="9">
    <source>
        <dbReference type="Proteomes" id="UP000322214"/>
    </source>
</evidence>
<keyword evidence="9" id="KW-1185">Reference proteome</keyword>
<dbReference type="AlphaFoldDB" id="A0A5B9PE80"/>
<comment type="subcellular location">
    <subcellularLocation>
        <location evidence="1">Cell membrane</location>
        <topology evidence="1">Single-pass membrane protein</topology>
    </subcellularLocation>
    <subcellularLocation>
        <location evidence="7">Cell membrane</location>
        <topology evidence="7">Single-pass type II membrane protein</topology>
    </subcellularLocation>
</comment>
<dbReference type="InterPro" id="IPR003400">
    <property type="entry name" value="ExbD"/>
</dbReference>
<evidence type="ECO:0000256" key="1">
    <source>
        <dbReference type="ARBA" id="ARBA00004162"/>
    </source>
</evidence>
<name>A0A5B9PE80_9BACT</name>
<dbReference type="KEGG" id="mff:MFFC18_46400"/>
<proteinExistence type="inferred from homology"/>
<protein>
    <submittedName>
        <fullName evidence="8">Biopolymer transport protein ExbD/TolR</fullName>
    </submittedName>
</protein>
<reference evidence="8 9" key="1">
    <citation type="submission" date="2019-08" db="EMBL/GenBank/DDBJ databases">
        <title>Deep-cultivation of Planctomycetes and their phenomic and genomic characterization uncovers novel biology.</title>
        <authorList>
            <person name="Wiegand S."/>
            <person name="Jogler M."/>
            <person name="Boedeker C."/>
            <person name="Pinto D."/>
            <person name="Vollmers J."/>
            <person name="Rivas-Marin E."/>
            <person name="Kohn T."/>
            <person name="Peeters S.H."/>
            <person name="Heuer A."/>
            <person name="Rast P."/>
            <person name="Oberbeckmann S."/>
            <person name="Bunk B."/>
            <person name="Jeske O."/>
            <person name="Meyerdierks A."/>
            <person name="Storesund J.E."/>
            <person name="Kallscheuer N."/>
            <person name="Luecker S."/>
            <person name="Lage O.M."/>
            <person name="Pohl T."/>
            <person name="Merkel B.J."/>
            <person name="Hornburger P."/>
            <person name="Mueller R.-W."/>
            <person name="Bruemmer F."/>
            <person name="Labrenz M."/>
            <person name="Spormann A.M."/>
            <person name="Op den Camp H."/>
            <person name="Overmann J."/>
            <person name="Amann R."/>
            <person name="Jetten M.S.M."/>
            <person name="Mascher T."/>
            <person name="Medema M.H."/>
            <person name="Devos D.P."/>
            <person name="Kaster A.-K."/>
            <person name="Ovreas L."/>
            <person name="Rohde M."/>
            <person name="Galperin M.Y."/>
            <person name="Jogler C."/>
        </authorList>
    </citation>
    <scope>NUCLEOTIDE SEQUENCE [LARGE SCALE GENOMIC DNA]</scope>
    <source>
        <strain evidence="8 9">FC18</strain>
    </source>
</reference>
<keyword evidence="4 7" id="KW-0812">Transmembrane</keyword>
<dbReference type="GO" id="GO:0022857">
    <property type="term" value="F:transmembrane transporter activity"/>
    <property type="evidence" value="ECO:0007669"/>
    <property type="project" value="InterPro"/>
</dbReference>